<feature type="domain" description="RRM" evidence="4">
    <location>
        <begin position="97"/>
        <end position="174"/>
    </location>
</feature>
<sequence length="224" mass="23478">MKRRRGAPAGAAPRGRCGRSPRAGGEDAAAPGPPDSDEDAAMAPESEESLQAERAQALRLLEQVLQRDAAASSNEEDEEELAADPRSRKAAEGPQSRKVFVGGLPWAADPNEVEAHFEKCGDIDSFNMPVNKKTNAPMGIAFIIFSSAEGVARALECNGTQYGGQRLRVAVAELDTPRGGDRSQAHAAPGRGGRGQFPGRGPGRAGPRGGRGGRGEFPGRGWRG</sequence>
<keyword evidence="6" id="KW-1185">Reference proteome</keyword>
<dbReference type="PANTHER" id="PTHR48027">
    <property type="entry name" value="HETEROGENEOUS NUCLEAR RIBONUCLEOPROTEIN 87F-RELATED"/>
    <property type="match status" value="1"/>
</dbReference>
<dbReference type="Proteomes" id="UP001189429">
    <property type="component" value="Unassembled WGS sequence"/>
</dbReference>
<evidence type="ECO:0000313" key="5">
    <source>
        <dbReference type="EMBL" id="CAK0816926.1"/>
    </source>
</evidence>
<proteinExistence type="predicted"/>
<feature type="compositionally biased region" description="Acidic residues" evidence="3">
    <location>
        <begin position="35"/>
        <end position="50"/>
    </location>
</feature>
<dbReference type="InterPro" id="IPR035979">
    <property type="entry name" value="RBD_domain_sf"/>
</dbReference>
<accession>A0ABN9RD53</accession>
<dbReference type="InterPro" id="IPR052462">
    <property type="entry name" value="SLIRP/GR-RBP-like"/>
</dbReference>
<organism evidence="5 6">
    <name type="scientific">Prorocentrum cordatum</name>
    <dbReference type="NCBI Taxonomy" id="2364126"/>
    <lineage>
        <taxon>Eukaryota</taxon>
        <taxon>Sar</taxon>
        <taxon>Alveolata</taxon>
        <taxon>Dinophyceae</taxon>
        <taxon>Prorocentrales</taxon>
        <taxon>Prorocentraceae</taxon>
        <taxon>Prorocentrum</taxon>
    </lineage>
</organism>
<dbReference type="Gene3D" id="3.30.70.330">
    <property type="match status" value="1"/>
</dbReference>
<dbReference type="PROSITE" id="PS50102">
    <property type="entry name" value="RRM"/>
    <property type="match status" value="1"/>
</dbReference>
<evidence type="ECO:0000313" key="6">
    <source>
        <dbReference type="Proteomes" id="UP001189429"/>
    </source>
</evidence>
<dbReference type="CDD" id="cd00590">
    <property type="entry name" value="RRM_SF"/>
    <property type="match status" value="1"/>
</dbReference>
<evidence type="ECO:0000256" key="2">
    <source>
        <dbReference type="PROSITE-ProRule" id="PRU00176"/>
    </source>
</evidence>
<feature type="region of interest" description="Disordered" evidence="3">
    <location>
        <begin position="66"/>
        <end position="96"/>
    </location>
</feature>
<name>A0ABN9RD53_9DINO</name>
<evidence type="ECO:0000256" key="1">
    <source>
        <dbReference type="ARBA" id="ARBA00022884"/>
    </source>
</evidence>
<dbReference type="EMBL" id="CAUYUJ010006313">
    <property type="protein sequence ID" value="CAK0816926.1"/>
    <property type="molecule type" value="Genomic_DNA"/>
</dbReference>
<gene>
    <name evidence="5" type="ORF">PCOR1329_LOCUS19686</name>
</gene>
<dbReference type="InterPro" id="IPR000504">
    <property type="entry name" value="RRM_dom"/>
</dbReference>
<evidence type="ECO:0000259" key="4">
    <source>
        <dbReference type="PROSITE" id="PS50102"/>
    </source>
</evidence>
<feature type="compositionally biased region" description="Low complexity" evidence="3">
    <location>
        <begin position="7"/>
        <end position="30"/>
    </location>
</feature>
<protein>
    <recommendedName>
        <fullName evidence="4">RRM domain-containing protein</fullName>
    </recommendedName>
</protein>
<feature type="region of interest" description="Disordered" evidence="3">
    <location>
        <begin position="1"/>
        <end position="53"/>
    </location>
</feature>
<dbReference type="Pfam" id="PF00076">
    <property type="entry name" value="RRM_1"/>
    <property type="match status" value="1"/>
</dbReference>
<keyword evidence="1 2" id="KW-0694">RNA-binding</keyword>
<evidence type="ECO:0000256" key="3">
    <source>
        <dbReference type="SAM" id="MobiDB-lite"/>
    </source>
</evidence>
<dbReference type="SMART" id="SM00360">
    <property type="entry name" value="RRM"/>
    <property type="match status" value="1"/>
</dbReference>
<comment type="caution">
    <text evidence="5">The sequence shown here is derived from an EMBL/GenBank/DDBJ whole genome shotgun (WGS) entry which is preliminary data.</text>
</comment>
<dbReference type="SUPFAM" id="SSF54928">
    <property type="entry name" value="RNA-binding domain, RBD"/>
    <property type="match status" value="1"/>
</dbReference>
<feature type="region of interest" description="Disordered" evidence="3">
    <location>
        <begin position="176"/>
        <end position="224"/>
    </location>
</feature>
<reference evidence="5" key="1">
    <citation type="submission" date="2023-10" db="EMBL/GenBank/DDBJ databases">
        <authorList>
            <person name="Chen Y."/>
            <person name="Shah S."/>
            <person name="Dougan E. K."/>
            <person name="Thang M."/>
            <person name="Chan C."/>
        </authorList>
    </citation>
    <scope>NUCLEOTIDE SEQUENCE [LARGE SCALE GENOMIC DNA]</scope>
</reference>
<feature type="compositionally biased region" description="Gly residues" evidence="3">
    <location>
        <begin position="190"/>
        <end position="218"/>
    </location>
</feature>
<dbReference type="InterPro" id="IPR012677">
    <property type="entry name" value="Nucleotide-bd_a/b_plait_sf"/>
</dbReference>